<accession>A0A667XQY7</accession>
<dbReference type="AlphaFoldDB" id="A0A667XQY7"/>
<keyword evidence="2" id="KW-1185">Reference proteome</keyword>
<dbReference type="GeneTree" id="ENSGT00940000178122"/>
<name>A0A667XQY7_9TELE</name>
<organism evidence="1 2">
    <name type="scientific">Myripristis murdjan</name>
    <name type="common">pinecone soldierfish</name>
    <dbReference type="NCBI Taxonomy" id="586833"/>
    <lineage>
        <taxon>Eukaryota</taxon>
        <taxon>Metazoa</taxon>
        <taxon>Chordata</taxon>
        <taxon>Craniata</taxon>
        <taxon>Vertebrata</taxon>
        <taxon>Euteleostomi</taxon>
        <taxon>Actinopterygii</taxon>
        <taxon>Neopterygii</taxon>
        <taxon>Teleostei</taxon>
        <taxon>Neoteleostei</taxon>
        <taxon>Acanthomorphata</taxon>
        <taxon>Holocentriformes</taxon>
        <taxon>Holocentridae</taxon>
        <taxon>Myripristis</taxon>
    </lineage>
</organism>
<sequence>IMLYLASPEHSIPDLMKIIKEYSVHSGYKINESKCEVMCIGKQVTDKFKGNLRFKWNQNAIKYLGVVIHNDPAKMYEANYQNTNKI</sequence>
<evidence type="ECO:0008006" key="3">
    <source>
        <dbReference type="Google" id="ProtNLM"/>
    </source>
</evidence>
<evidence type="ECO:0000313" key="2">
    <source>
        <dbReference type="Proteomes" id="UP000472263"/>
    </source>
</evidence>
<reference evidence="1" key="3">
    <citation type="submission" date="2025-09" db="UniProtKB">
        <authorList>
            <consortium name="Ensembl"/>
        </authorList>
    </citation>
    <scope>IDENTIFICATION</scope>
</reference>
<dbReference type="Proteomes" id="UP000472263">
    <property type="component" value="Chromosome 3"/>
</dbReference>
<proteinExistence type="predicted"/>
<dbReference type="InParanoid" id="A0A667XQY7"/>
<reference evidence="1" key="1">
    <citation type="submission" date="2019-06" db="EMBL/GenBank/DDBJ databases">
        <authorList>
            <consortium name="Wellcome Sanger Institute Data Sharing"/>
        </authorList>
    </citation>
    <scope>NUCLEOTIDE SEQUENCE [LARGE SCALE GENOMIC DNA]</scope>
</reference>
<dbReference type="Ensembl" id="ENSMMDT00005020560.1">
    <property type="protein sequence ID" value="ENSMMDP00005020085.1"/>
    <property type="gene ID" value="ENSMMDG00005009917.1"/>
</dbReference>
<evidence type="ECO:0000313" key="1">
    <source>
        <dbReference type="Ensembl" id="ENSMMDP00005020085.1"/>
    </source>
</evidence>
<protein>
    <recommendedName>
        <fullName evidence="3">Reverse transcriptase domain-containing protein</fullName>
    </recommendedName>
</protein>
<reference evidence="1" key="2">
    <citation type="submission" date="2025-08" db="UniProtKB">
        <authorList>
            <consortium name="Ensembl"/>
        </authorList>
    </citation>
    <scope>IDENTIFICATION</scope>
</reference>